<dbReference type="Proteomes" id="UP001262410">
    <property type="component" value="Unassembled WGS sequence"/>
</dbReference>
<organism evidence="1 2">
    <name type="scientific">Inquilinus ginsengisoli</name>
    <dbReference type="NCBI Taxonomy" id="363840"/>
    <lineage>
        <taxon>Bacteria</taxon>
        <taxon>Pseudomonadati</taxon>
        <taxon>Pseudomonadota</taxon>
        <taxon>Alphaproteobacteria</taxon>
        <taxon>Rhodospirillales</taxon>
        <taxon>Rhodospirillaceae</taxon>
        <taxon>Inquilinus</taxon>
    </lineage>
</organism>
<dbReference type="RefSeq" id="WP_309798395.1">
    <property type="nucleotide sequence ID" value="NZ_JAVDPW010000009.1"/>
</dbReference>
<reference evidence="1 2" key="1">
    <citation type="submission" date="2023-07" db="EMBL/GenBank/DDBJ databases">
        <title>Sorghum-associated microbial communities from plants grown in Nebraska, USA.</title>
        <authorList>
            <person name="Schachtman D."/>
        </authorList>
    </citation>
    <scope>NUCLEOTIDE SEQUENCE [LARGE SCALE GENOMIC DNA]</scope>
    <source>
        <strain evidence="1 2">584</strain>
    </source>
</reference>
<accession>A0ABU1JUQ6</accession>
<keyword evidence="2" id="KW-1185">Reference proteome</keyword>
<evidence type="ECO:0000313" key="1">
    <source>
        <dbReference type="EMBL" id="MDR6292360.1"/>
    </source>
</evidence>
<evidence type="ECO:0000313" key="2">
    <source>
        <dbReference type="Proteomes" id="UP001262410"/>
    </source>
</evidence>
<name>A0ABU1JUQ6_9PROT</name>
<dbReference type="EMBL" id="JAVDPW010000009">
    <property type="protein sequence ID" value="MDR6292360.1"/>
    <property type="molecule type" value="Genomic_DNA"/>
</dbReference>
<sequence>MSSSIDPTKPATGAATTQSVRDNFAAAKAEIETLQGTATTLSGRITTNEADINAAESSIAINASSISSTNAAVGTLSNRVTAIEATPPGTDTIYRATKAALDADLAHDPDTGAILTNDPTPAFNNPTIWRKVGASGTGSWAQSVDRLSPMQAGIDANTATLVPFTTNIKPTDTTTLPQGTFGTIFKDVGGLVAGGLDSNLDWWFFSKLHTQGGEQIGASTDPNVIFQVNDLNGNVALRISADGHSDFIPGSGGTTAAAPPALGADIVHIILRGQSLWQGAESIPAVSTPALGYGGLMFGGYGVRTWGIDSPLDPTLRPDAKFNLVPLAESDSSGVGETIASGLVAQLKDMIVGHYKTGSRSAGQQILCSFADQGGRLLDEIRKTPTVPDGLGAYYATAIDDVRRAFTAAQLLGKSYAVLLVDFGQGEANGNPQMVRGGPILPWATFWPQYRDQLLQFRTDMETDIKAITGQAGRIPLVSYLTEGPVTSHAQIMAGDAEPGLVQVVGPHYDTPTALNSHYGSPVVHGNEIHRAADGTRLIGCRHGKWIARQYLHGERIIPHRITGARYIGSNQILVDLQVPRPPVVIDTTWLPAQTAAMGFSIWSGVGETATLNVAVTKVEVAGPAQLKLTLAGALPASPHLHYARLATTDPIALPLLAYQDGLGAIFGYATKELVFAGLIKSTLQPLVNEGCFYANNTTAPRVMNRALIIRDVQEVAGQTKLIGQVNELGVGAAFLPGDIICPMRGDPYGNIRDSDNEYCPLTFSDSAYGTRAGQRYPMWNWLSTDLDVEIL</sequence>
<comment type="caution">
    <text evidence="1">The sequence shown here is derived from an EMBL/GenBank/DDBJ whole genome shotgun (WGS) entry which is preliminary data.</text>
</comment>
<gene>
    <name evidence="1" type="ORF">E9232_004900</name>
</gene>
<proteinExistence type="predicted"/>
<protein>
    <submittedName>
        <fullName evidence="1">Uncharacterized protein</fullName>
    </submittedName>
</protein>
<dbReference type="Gene3D" id="1.20.5.340">
    <property type="match status" value="1"/>
</dbReference>